<reference evidence="1" key="1">
    <citation type="journal article" date="2015" name="Nature">
        <title>Complex archaea that bridge the gap between prokaryotes and eukaryotes.</title>
        <authorList>
            <person name="Spang A."/>
            <person name="Saw J.H."/>
            <person name="Jorgensen S.L."/>
            <person name="Zaremba-Niedzwiedzka K."/>
            <person name="Martijn J."/>
            <person name="Lind A.E."/>
            <person name="van Eijk R."/>
            <person name="Schleper C."/>
            <person name="Guy L."/>
            <person name="Ettema T.J."/>
        </authorList>
    </citation>
    <scope>NUCLEOTIDE SEQUENCE</scope>
</reference>
<accession>A0A0F8YG89</accession>
<protein>
    <submittedName>
        <fullName evidence="1">Uncharacterized protein</fullName>
    </submittedName>
</protein>
<name>A0A0F8YG89_9ZZZZ</name>
<evidence type="ECO:0000313" key="1">
    <source>
        <dbReference type="EMBL" id="KKK80488.1"/>
    </source>
</evidence>
<comment type="caution">
    <text evidence="1">The sequence shown here is derived from an EMBL/GenBank/DDBJ whole genome shotgun (WGS) entry which is preliminary data.</text>
</comment>
<proteinExistence type="predicted"/>
<gene>
    <name evidence="1" type="ORF">LCGC14_2823010</name>
</gene>
<sequence>MLIDDGLGSGRKTEVNKLHQLVVRSIVEQDINYVAEKFSESYFIQAVDAGPVAGEYTLYFKNDSETDFVINAIDMFVTDADVVWKLTEVTGTAGGASVITPVNFNLGSGKTADATVRGGAAGVGSVTPGTVLRTIYGGSVFNRFRIEAHIIIPKDKAIAFEYDAGTGGAVTIGFSGFYKQG</sequence>
<dbReference type="EMBL" id="LAZR01053559">
    <property type="protein sequence ID" value="KKK80488.1"/>
    <property type="molecule type" value="Genomic_DNA"/>
</dbReference>
<organism evidence="1">
    <name type="scientific">marine sediment metagenome</name>
    <dbReference type="NCBI Taxonomy" id="412755"/>
    <lineage>
        <taxon>unclassified sequences</taxon>
        <taxon>metagenomes</taxon>
        <taxon>ecological metagenomes</taxon>
    </lineage>
</organism>
<dbReference type="AlphaFoldDB" id="A0A0F8YG89"/>